<keyword evidence="3" id="KW-1185">Reference proteome</keyword>
<comment type="caution">
    <text evidence="2">The sequence shown here is derived from an EMBL/GenBank/DDBJ whole genome shotgun (WGS) entry which is preliminary data.</text>
</comment>
<protein>
    <submittedName>
        <fullName evidence="2">Uncharacterized protein</fullName>
    </submittedName>
</protein>
<evidence type="ECO:0000256" key="1">
    <source>
        <dbReference type="SAM" id="MobiDB-lite"/>
    </source>
</evidence>
<dbReference type="AlphaFoldDB" id="A0AAN8SVH2"/>
<proteinExistence type="predicted"/>
<feature type="compositionally biased region" description="Polar residues" evidence="1">
    <location>
        <begin position="1"/>
        <end position="10"/>
    </location>
</feature>
<evidence type="ECO:0000313" key="2">
    <source>
        <dbReference type="EMBL" id="KAK6773731.1"/>
    </source>
</evidence>
<dbReference type="EMBL" id="JBANQN010000012">
    <property type="protein sequence ID" value="KAK6773731.1"/>
    <property type="molecule type" value="Genomic_DNA"/>
</dbReference>
<name>A0AAN8SVH2_SOLBU</name>
<sequence length="23" mass="2537">MEGESNNISDSRLMKGVLDKQKG</sequence>
<evidence type="ECO:0000313" key="3">
    <source>
        <dbReference type="Proteomes" id="UP001371456"/>
    </source>
</evidence>
<dbReference type="Proteomes" id="UP001371456">
    <property type="component" value="Unassembled WGS sequence"/>
</dbReference>
<accession>A0AAN8SVH2</accession>
<gene>
    <name evidence="2" type="ORF">RDI58_028969</name>
</gene>
<reference evidence="2 3" key="1">
    <citation type="submission" date="2024-02" db="EMBL/GenBank/DDBJ databases">
        <title>de novo genome assembly of Solanum bulbocastanum strain 11H21.</title>
        <authorList>
            <person name="Hosaka A.J."/>
        </authorList>
    </citation>
    <scope>NUCLEOTIDE SEQUENCE [LARGE SCALE GENOMIC DNA]</scope>
    <source>
        <tissue evidence="2">Young leaves</tissue>
    </source>
</reference>
<organism evidence="2 3">
    <name type="scientific">Solanum bulbocastanum</name>
    <name type="common">Wild potato</name>
    <dbReference type="NCBI Taxonomy" id="147425"/>
    <lineage>
        <taxon>Eukaryota</taxon>
        <taxon>Viridiplantae</taxon>
        <taxon>Streptophyta</taxon>
        <taxon>Embryophyta</taxon>
        <taxon>Tracheophyta</taxon>
        <taxon>Spermatophyta</taxon>
        <taxon>Magnoliopsida</taxon>
        <taxon>eudicotyledons</taxon>
        <taxon>Gunneridae</taxon>
        <taxon>Pentapetalae</taxon>
        <taxon>asterids</taxon>
        <taxon>lamiids</taxon>
        <taxon>Solanales</taxon>
        <taxon>Solanaceae</taxon>
        <taxon>Solanoideae</taxon>
        <taxon>Solaneae</taxon>
        <taxon>Solanum</taxon>
    </lineage>
</organism>
<feature type="region of interest" description="Disordered" evidence="1">
    <location>
        <begin position="1"/>
        <end position="23"/>
    </location>
</feature>